<dbReference type="RefSeq" id="WP_281841595.1">
    <property type="nucleotide sequence ID" value="NZ_BROH01000003.1"/>
</dbReference>
<proteinExistence type="predicted"/>
<dbReference type="PANTHER" id="PTHR13789">
    <property type="entry name" value="MONOOXYGENASE"/>
    <property type="match status" value="1"/>
</dbReference>
<keyword evidence="2" id="KW-0285">Flavoprotein</keyword>
<organism evidence="7 8">
    <name type="scientific">Sinisalibacter aestuarii</name>
    <dbReference type="NCBI Taxonomy" id="2949426"/>
    <lineage>
        <taxon>Bacteria</taxon>
        <taxon>Pseudomonadati</taxon>
        <taxon>Pseudomonadota</taxon>
        <taxon>Alphaproteobacteria</taxon>
        <taxon>Rhodobacterales</taxon>
        <taxon>Roseobacteraceae</taxon>
        <taxon>Sinisalibacter</taxon>
    </lineage>
</organism>
<dbReference type="PANTHER" id="PTHR13789:SF318">
    <property type="entry name" value="GERANYLGERANYL DIPHOSPHATE REDUCTASE"/>
    <property type="match status" value="1"/>
</dbReference>
<keyword evidence="3" id="KW-0274">FAD</keyword>
<dbReference type="Pfam" id="PF01494">
    <property type="entry name" value="FAD_binding_3"/>
    <property type="match status" value="1"/>
</dbReference>
<feature type="domain" description="FAD-binding" evidence="6">
    <location>
        <begin position="7"/>
        <end position="336"/>
    </location>
</feature>
<name>A0ABQ5LT75_9RHOB</name>
<evidence type="ECO:0000259" key="6">
    <source>
        <dbReference type="Pfam" id="PF01494"/>
    </source>
</evidence>
<keyword evidence="5 7" id="KW-0503">Monooxygenase</keyword>
<reference evidence="7" key="1">
    <citation type="journal article" date="2023" name="Int. J. Syst. Evol. Microbiol.">
        <title>Sinisalibacter aestuarii sp. nov., isolated from estuarine sediment of the Arakawa River.</title>
        <authorList>
            <person name="Arafat S.T."/>
            <person name="Hirano S."/>
            <person name="Sato A."/>
            <person name="Takeuchi K."/>
            <person name="Yasuda T."/>
            <person name="Terahara T."/>
            <person name="Hamada M."/>
            <person name="Kobayashi T."/>
        </authorList>
    </citation>
    <scope>NUCLEOTIDE SEQUENCE</scope>
    <source>
        <strain evidence="7">B-399</strain>
    </source>
</reference>
<dbReference type="PRINTS" id="PR00420">
    <property type="entry name" value="RNGMNOXGNASE"/>
</dbReference>
<protein>
    <submittedName>
        <fullName evidence="7">Monooxygenase</fullName>
    </submittedName>
</protein>
<accession>A0ABQ5LT75</accession>
<evidence type="ECO:0000256" key="5">
    <source>
        <dbReference type="ARBA" id="ARBA00023033"/>
    </source>
</evidence>
<dbReference type="Gene3D" id="3.50.50.60">
    <property type="entry name" value="FAD/NAD(P)-binding domain"/>
    <property type="match status" value="1"/>
</dbReference>
<dbReference type="SUPFAM" id="SSF54373">
    <property type="entry name" value="FAD-linked reductases, C-terminal domain"/>
    <property type="match status" value="1"/>
</dbReference>
<keyword evidence="4" id="KW-0560">Oxidoreductase</keyword>
<dbReference type="InterPro" id="IPR050493">
    <property type="entry name" value="FAD-dep_Monooxygenase_BioMet"/>
</dbReference>
<evidence type="ECO:0000256" key="4">
    <source>
        <dbReference type="ARBA" id="ARBA00023002"/>
    </source>
</evidence>
<evidence type="ECO:0000313" key="8">
    <source>
        <dbReference type="Proteomes" id="UP001144205"/>
    </source>
</evidence>
<evidence type="ECO:0000313" key="7">
    <source>
        <dbReference type="EMBL" id="GKY87610.1"/>
    </source>
</evidence>
<dbReference type="InterPro" id="IPR036188">
    <property type="entry name" value="FAD/NAD-bd_sf"/>
</dbReference>
<dbReference type="InterPro" id="IPR002938">
    <property type="entry name" value="FAD-bd"/>
</dbReference>
<comment type="caution">
    <text evidence="7">The sequence shown here is derived from an EMBL/GenBank/DDBJ whole genome shotgun (WGS) entry which is preliminary data.</text>
</comment>
<dbReference type="Proteomes" id="UP001144205">
    <property type="component" value="Unassembled WGS sequence"/>
</dbReference>
<dbReference type="EMBL" id="BROH01000003">
    <property type="protein sequence ID" value="GKY87610.1"/>
    <property type="molecule type" value="Genomic_DNA"/>
</dbReference>
<evidence type="ECO:0000256" key="3">
    <source>
        <dbReference type="ARBA" id="ARBA00022827"/>
    </source>
</evidence>
<evidence type="ECO:0000256" key="2">
    <source>
        <dbReference type="ARBA" id="ARBA00022630"/>
    </source>
</evidence>
<keyword evidence="8" id="KW-1185">Reference proteome</keyword>
<sequence>MLIGQEITVLGGGIGGFAAATALAARGAKVTVLEQAPEIGEVGAGLQISPNGVAVLDALGLGATARARSMASRAVVLADGPSGREVVRMDLAGLRPGKDFLLFHRADLLGLLEEAARAAGVQVETGAQVTRVDLGPQSTLIEIEGQGSREAGFVVGADGLHSLLRVALNGVRKPFFTGQVAWRALVPAEGGEPVEARVWMGPGRHLVHYPLRGGSIVNIVAVEERAAWADEGWHHRDDPDNLRTAFAGFARPVRDLLARVDKVHLWGLHRHPVADQWHKGRAAILGDAAHPTLPFMAQGAVMALEDAWVLADALGVAGIDEGPALYQARRRHRVVNVIEAANGNARNYHYANPLLRALGHTALRLANRAAPDRVLGRFDWIYDHDVTRA</sequence>
<dbReference type="GO" id="GO:0004497">
    <property type="term" value="F:monooxygenase activity"/>
    <property type="evidence" value="ECO:0007669"/>
    <property type="project" value="UniProtKB-KW"/>
</dbReference>
<comment type="cofactor">
    <cofactor evidence="1">
        <name>FAD</name>
        <dbReference type="ChEBI" id="CHEBI:57692"/>
    </cofactor>
</comment>
<gene>
    <name evidence="7" type="primary">nahG</name>
    <name evidence="7" type="ORF">STA1M1_14790</name>
</gene>
<dbReference type="SUPFAM" id="SSF51905">
    <property type="entry name" value="FAD/NAD(P)-binding domain"/>
    <property type="match status" value="1"/>
</dbReference>
<evidence type="ECO:0000256" key="1">
    <source>
        <dbReference type="ARBA" id="ARBA00001974"/>
    </source>
</evidence>